<proteinExistence type="predicted"/>
<name>A0A2X3J042_9ENTR</name>
<dbReference type="AlphaFoldDB" id="A0A2X3J042"/>
<accession>A0A2X3J042</accession>
<evidence type="ECO:0000313" key="2">
    <source>
        <dbReference type="Proteomes" id="UP000251197"/>
    </source>
</evidence>
<dbReference type="Gene3D" id="3.40.630.30">
    <property type="match status" value="1"/>
</dbReference>
<dbReference type="Proteomes" id="UP000251197">
    <property type="component" value="Unassembled WGS sequence"/>
</dbReference>
<evidence type="ECO:0000313" key="1">
    <source>
        <dbReference type="EMBL" id="SQC92816.1"/>
    </source>
</evidence>
<sequence>MITEAPRLETERLILRHFTLDDYEALVACLV</sequence>
<organism evidence="1 2">
    <name type="scientific">Cedecea neteri</name>
    <dbReference type="NCBI Taxonomy" id="158822"/>
    <lineage>
        <taxon>Bacteria</taxon>
        <taxon>Pseudomonadati</taxon>
        <taxon>Pseudomonadota</taxon>
        <taxon>Gammaproteobacteria</taxon>
        <taxon>Enterobacterales</taxon>
        <taxon>Enterobacteriaceae</taxon>
        <taxon>Cedecea</taxon>
    </lineage>
</organism>
<dbReference type="EMBL" id="UAVU01000009">
    <property type="protein sequence ID" value="SQC92816.1"/>
    <property type="molecule type" value="Genomic_DNA"/>
</dbReference>
<gene>
    <name evidence="1" type="ORF">NCTC12120_06018</name>
</gene>
<protein>
    <submittedName>
        <fullName evidence="1">Uncharacterized protein</fullName>
    </submittedName>
</protein>
<reference evidence="1 2" key="1">
    <citation type="submission" date="2018-06" db="EMBL/GenBank/DDBJ databases">
        <authorList>
            <consortium name="Pathogen Informatics"/>
            <person name="Doyle S."/>
        </authorList>
    </citation>
    <scope>NUCLEOTIDE SEQUENCE [LARGE SCALE GENOMIC DNA]</scope>
    <source>
        <strain evidence="1 2">NCTC12120</strain>
    </source>
</reference>